<reference evidence="3 4" key="1">
    <citation type="submission" date="2015-03" db="EMBL/GenBank/DDBJ databases">
        <title>Genome study of Acetobacter sp. SLV-7.</title>
        <authorList>
            <person name="Cho G.Y."/>
            <person name="Jeon C.O."/>
        </authorList>
    </citation>
    <scope>NUCLEOTIDE SEQUENCE [LARGE SCALE GENOMIC DNA]</scope>
    <source>
        <strain evidence="3 4">SLV-7</strain>
    </source>
</reference>
<dbReference type="Pfam" id="PF13403">
    <property type="entry name" value="Hint_2"/>
    <property type="match status" value="1"/>
</dbReference>
<dbReference type="InterPro" id="IPR036844">
    <property type="entry name" value="Hint_dom_sf"/>
</dbReference>
<organism evidence="3 4">
    <name type="scientific">Acetobacter oryzifermentans</name>
    <dbReference type="NCBI Taxonomy" id="1633874"/>
    <lineage>
        <taxon>Bacteria</taxon>
        <taxon>Pseudomonadati</taxon>
        <taxon>Pseudomonadota</taxon>
        <taxon>Alphaproteobacteria</taxon>
        <taxon>Acetobacterales</taxon>
        <taxon>Acetobacteraceae</taxon>
        <taxon>Acetobacter</taxon>
    </lineage>
</organism>
<dbReference type="SUPFAM" id="SSF51294">
    <property type="entry name" value="Hedgehog/intein (Hint) domain"/>
    <property type="match status" value="1"/>
</dbReference>
<accession>A0ABN4NVK4</accession>
<keyword evidence="4" id="KW-1185">Reference proteome</keyword>
<dbReference type="InterPro" id="IPR028992">
    <property type="entry name" value="Hedgehog/Intein_dom"/>
</dbReference>
<evidence type="ECO:0000256" key="1">
    <source>
        <dbReference type="SAM" id="MobiDB-lite"/>
    </source>
</evidence>
<protein>
    <recommendedName>
        <fullName evidence="2">Hedgehog/Intein (Hint) domain-containing protein</fullName>
    </recommendedName>
</protein>
<evidence type="ECO:0000259" key="2">
    <source>
        <dbReference type="Pfam" id="PF13403"/>
    </source>
</evidence>
<name>A0ABN4NVK4_9PROT</name>
<evidence type="ECO:0000313" key="3">
    <source>
        <dbReference type="EMBL" id="ANA14488.1"/>
    </source>
</evidence>
<evidence type="ECO:0000313" key="4">
    <source>
        <dbReference type="Proteomes" id="UP000076595"/>
    </source>
</evidence>
<dbReference type="Proteomes" id="UP000076595">
    <property type="component" value="Chromosome"/>
</dbReference>
<feature type="compositionally biased region" description="Low complexity" evidence="1">
    <location>
        <begin position="17"/>
        <end position="29"/>
    </location>
</feature>
<dbReference type="Gene3D" id="2.170.16.10">
    <property type="entry name" value="Hedgehog/Intein (Hint) domain"/>
    <property type="match status" value="1"/>
</dbReference>
<feature type="region of interest" description="Disordered" evidence="1">
    <location>
        <begin position="1"/>
        <end position="29"/>
    </location>
</feature>
<feature type="domain" description="Hedgehog/Intein (Hint)" evidence="2">
    <location>
        <begin position="679"/>
        <end position="820"/>
    </location>
</feature>
<proteinExistence type="predicted"/>
<feature type="compositionally biased region" description="Polar residues" evidence="1">
    <location>
        <begin position="62"/>
        <end position="83"/>
    </location>
</feature>
<dbReference type="RefSeq" id="WP_063354569.1">
    <property type="nucleotide sequence ID" value="NZ_CP011120.1"/>
</dbReference>
<feature type="region of interest" description="Disordered" evidence="1">
    <location>
        <begin position="59"/>
        <end position="85"/>
    </location>
</feature>
<dbReference type="EMBL" id="CP011120">
    <property type="protein sequence ID" value="ANA14488.1"/>
    <property type="molecule type" value="Genomic_DNA"/>
</dbReference>
<sequence length="1028" mass="109753">MADSPIDFKTINDDAIATGSGTSSDSTATSFHHHDMSWRWVGGATGDWNDPSNWTLYDGANNPVTTEGSVPQAEQNADVSLSPASGEDSVTVVVNAPDYNQIRSLSVWQNATLKVTAQAGSSIDGNVFATAGFENDGTIIIDTPSKVDFGGVTMNRDDGTITIMNNHGNVIFDDSNLNSGGTVNLINASLGSAGQPVWVSGGTVNLQQNSSIFMNSAESIATINVDPATVNTLYVQDNGFLHGGADATNAQNVVINGISENTRFGISGLASAPTSATYAENKDGSYTLTVDMADGSNLTYSNLHMADGYTPPATATIVQDTAASGWDIEDTSSASATGAYTDNTLHQQLSAIATSSTNAGGDTSQYSSTPASYHQHDMSWHWTGTASSDWNDSSNWELLDSTGNKVDTSDASVWTSNPVPQSQQNADVNISWEGNTTTPQTVVDNAPDYNQIRSLSVWQNGTLKITAQGDSQYVGNVFATAGFENNGTIIIDTPSNVELGGVAMNRDDGTITIMNNQGHVTLDNGKLDNAGTLNLINASLGTTDQPVWVQGGTVNMQQNSTLFAEPGISYSDKTTINVDPNTVNTIYIDDSGDEGVKGNVLVNGISKNTHFGISGLTAEPTSAIYTNNGDGSYTLNVQLADGNVVQYADVVPADGYEPPATASIVQDGTTGWLVEDETVCFLSGSMIRTAKGDVAVEDVQIGDEVIVFDWQNNREISSPVVWVGKSHATVRAGLADDEAGYPVRILKDAIADGVPYKDMLITPEHCLFFEDKFVPVRMLVNGVSIFFDKSITSYDYYHVETAQHSVITADGMLTESYLDTGNRRSFHQVGKVATLNGMTRTWVDNAAAPLCVDRAFVEPLFRQLELRENSVSGTHVREVIVAQTTDPDLHLVTQTGASIRPMRVQDDKYSFMLPPGTKCVRIVSRASRPADVIGPFVDDRRYLGVAVTDVCVQTARKLQMITAHLQASKPAGWHDTDWQDCAWTNGDAILPLDGNITHNAMAILSITIRAAGPYLVGKEMEKAVAQAM</sequence>
<gene>
    <name evidence="3" type="ORF">WG31_11265</name>
</gene>